<dbReference type="Proteomes" id="UP000020467">
    <property type="component" value="Unassembled WGS sequence"/>
</dbReference>
<evidence type="ECO:0000256" key="2">
    <source>
        <dbReference type="SAM" id="MobiDB-lite"/>
    </source>
</evidence>
<sequence>MAAGLNQGRRSALLIGIDIYNCTTSNLPNLHGSVTDVATTEKFLTEVAGMSNITKLTSPPDPSNGLLPTFDNVTSRFQTLADDAQAGDFIYIHYSGHGTRLATVFEDLKGDTAPLDESLVLARSDGMLDYLRDVEVAFLLKQIADKGATVTFVLDCCHSGGAMRGGDNEDSGVRGSEDIPKESFFEFNRKPIQSVEDLKDAWRSPPDGVDNAGRGGNVQEHWMTSSEGINFLAACQPDQKAQEVPFRATVKKGLFSDCLDRVLKDHRGPDRLRQLSCEVVSNLVAQKLKTHELKSRTQEQQPVFGGRGDCHIFGVESVVPPTVVVTSVGELSSGKLKVGLTAGVAHGVSEDDVFAIYPRDRQLDSLADYTAPIATCTVTAVESFTCTAHTQSKVTDLKQKEGVQPGCQAVSLRSILKDHVLQPQGAWVSATDDSAEPVAQKVRECISRSSFVELKADGDSFFKVLVQKDGSFTISFTPHQVEAKVEDKGKPEDVLSHLVHLSIFYNIFNLAEDNAAQQEQGLTVSKLGYLDQGVKPPPPRQFKLGETSSVLKDLKLFPKDSIDIVTGQVVVIEVRNTSLDNVYVEILDLEPSWRVLRAYPMPNRKPILTTRGQGTLFFMKMSPSEKVEGAVQPDTFDRFVVMTTTEGRLNFRRDVLPPLKLVGQEGPGVDSKKPRVLEPAERNGGRARDGVEEPLWFVQKLDVRVVAEE</sequence>
<feature type="compositionally biased region" description="Basic and acidic residues" evidence="2">
    <location>
        <begin position="670"/>
        <end position="689"/>
    </location>
</feature>
<dbReference type="InterPro" id="IPR011600">
    <property type="entry name" value="Pept_C14_caspase"/>
</dbReference>
<organism evidence="4 5">
    <name type="scientific">Colletotrichum fioriniae PJ7</name>
    <dbReference type="NCBI Taxonomy" id="1445577"/>
    <lineage>
        <taxon>Eukaryota</taxon>
        <taxon>Fungi</taxon>
        <taxon>Dikarya</taxon>
        <taxon>Ascomycota</taxon>
        <taxon>Pezizomycotina</taxon>
        <taxon>Sordariomycetes</taxon>
        <taxon>Hypocreomycetidae</taxon>
        <taxon>Glomerellales</taxon>
        <taxon>Glomerellaceae</taxon>
        <taxon>Colletotrichum</taxon>
        <taxon>Colletotrichum acutatum species complex</taxon>
    </lineage>
</organism>
<dbReference type="eggNOG" id="KOG1546">
    <property type="taxonomic scope" value="Eukaryota"/>
</dbReference>
<feature type="region of interest" description="Disordered" evidence="2">
    <location>
        <begin position="663"/>
        <end position="689"/>
    </location>
</feature>
<evidence type="ECO:0000313" key="5">
    <source>
        <dbReference type="Proteomes" id="UP000020467"/>
    </source>
</evidence>
<dbReference type="PANTHER" id="PTHR48104">
    <property type="entry name" value="METACASPASE-4"/>
    <property type="match status" value="1"/>
</dbReference>
<keyword evidence="5" id="KW-1185">Reference proteome</keyword>
<dbReference type="Pfam" id="PF00656">
    <property type="entry name" value="Peptidase_C14"/>
    <property type="match status" value="1"/>
</dbReference>
<reference evidence="4 5" key="1">
    <citation type="submission" date="2014-02" db="EMBL/GenBank/DDBJ databases">
        <title>The genome sequence of Colletotrichum fioriniae PJ7.</title>
        <authorList>
            <person name="Baroncelli R."/>
            <person name="Thon M.R."/>
        </authorList>
    </citation>
    <scope>NUCLEOTIDE SEQUENCE [LARGE SCALE GENOMIC DNA]</scope>
    <source>
        <strain evidence="4 5">PJ7</strain>
    </source>
</reference>
<dbReference type="GO" id="GO:0005737">
    <property type="term" value="C:cytoplasm"/>
    <property type="evidence" value="ECO:0007669"/>
    <property type="project" value="TreeGrafter"/>
</dbReference>
<evidence type="ECO:0000259" key="3">
    <source>
        <dbReference type="Pfam" id="PF00656"/>
    </source>
</evidence>
<evidence type="ECO:0000313" key="4">
    <source>
        <dbReference type="EMBL" id="EXF85151.1"/>
    </source>
</evidence>
<dbReference type="AlphaFoldDB" id="A0A010RX29"/>
<dbReference type="GO" id="GO:0006508">
    <property type="term" value="P:proteolysis"/>
    <property type="evidence" value="ECO:0007669"/>
    <property type="project" value="InterPro"/>
</dbReference>
<comment type="similarity">
    <text evidence="1">Belongs to the peptidase C14B family.</text>
</comment>
<dbReference type="EMBL" id="JARH01000118">
    <property type="protein sequence ID" value="EXF85151.1"/>
    <property type="molecule type" value="Genomic_DNA"/>
</dbReference>
<gene>
    <name evidence="4" type="ORF">CFIO01_03222</name>
</gene>
<feature type="domain" description="Peptidase C14 caspase" evidence="3">
    <location>
        <begin position="9"/>
        <end position="303"/>
    </location>
</feature>
<dbReference type="HOGENOM" id="CLU_016732_1_0_1"/>
<dbReference type="OrthoDB" id="3223806at2759"/>
<evidence type="ECO:0000256" key="1">
    <source>
        <dbReference type="ARBA" id="ARBA00009005"/>
    </source>
</evidence>
<proteinExistence type="inferred from homology"/>
<dbReference type="InterPro" id="IPR050452">
    <property type="entry name" value="Metacaspase"/>
</dbReference>
<protein>
    <recommendedName>
        <fullName evidence="3">Peptidase C14 caspase domain-containing protein</fullName>
    </recommendedName>
</protein>
<dbReference type="GO" id="GO:0004197">
    <property type="term" value="F:cysteine-type endopeptidase activity"/>
    <property type="evidence" value="ECO:0007669"/>
    <property type="project" value="InterPro"/>
</dbReference>
<name>A0A010RX29_9PEZI</name>
<dbReference type="PANTHER" id="PTHR48104:SF30">
    <property type="entry name" value="METACASPASE-1"/>
    <property type="match status" value="1"/>
</dbReference>
<comment type="caution">
    <text evidence="4">The sequence shown here is derived from an EMBL/GenBank/DDBJ whole genome shotgun (WGS) entry which is preliminary data.</text>
</comment>
<accession>A0A010RX29</accession>
<dbReference type="Gene3D" id="3.40.50.1460">
    <property type="match status" value="1"/>
</dbReference>
<dbReference type="KEGG" id="cfj:CFIO01_03222"/>